<dbReference type="Proteomes" id="UP000480222">
    <property type="component" value="Unassembled WGS sequence"/>
</dbReference>
<protein>
    <submittedName>
        <fullName evidence="2">PH domain-containing protein</fullName>
    </submittedName>
</protein>
<evidence type="ECO:0000313" key="3">
    <source>
        <dbReference type="Proteomes" id="UP000480222"/>
    </source>
</evidence>
<dbReference type="InterPro" id="IPR019692">
    <property type="entry name" value="CFP-6_PH"/>
</dbReference>
<dbReference type="Pfam" id="PF10756">
    <property type="entry name" value="bPH_6"/>
    <property type="match status" value="1"/>
</dbReference>
<organism evidence="2 3">
    <name type="scientific">Corynebacterium diphtheriae</name>
    <dbReference type="NCBI Taxonomy" id="1717"/>
    <lineage>
        <taxon>Bacteria</taxon>
        <taxon>Bacillati</taxon>
        <taxon>Actinomycetota</taxon>
        <taxon>Actinomycetes</taxon>
        <taxon>Mycobacteriales</taxon>
        <taxon>Corynebacteriaceae</taxon>
        <taxon>Corynebacterium</taxon>
    </lineage>
</organism>
<name>A0A0D6GAT3_CORDP</name>
<evidence type="ECO:0000313" key="2">
    <source>
        <dbReference type="EMBL" id="CAB0606040.1"/>
    </source>
</evidence>
<gene>
    <name evidence="2" type="ORF">CIP107547_01502</name>
</gene>
<evidence type="ECO:0000259" key="1">
    <source>
        <dbReference type="Pfam" id="PF10756"/>
    </source>
</evidence>
<dbReference type="OMA" id="LAWAEIL"/>
<reference evidence="2 3" key="1">
    <citation type="submission" date="2020-02" db="EMBL/GenBank/DDBJ databases">
        <authorList>
            <person name="Brisse S."/>
        </authorList>
    </citation>
    <scope>NUCLEOTIDE SEQUENCE [LARGE SCALE GENOMIC DNA]</scope>
    <source>
        <strain evidence="2">CIP107547</strain>
    </source>
</reference>
<sequence length="186" mass="20867">MTASSSNSNGDNPSTQRAIRLSDQEIQQYVALDAPLTTGKPWDLEINSAYLRRWAWSGAIFILAIHIFLAVVVAIGDTGTTVTLIDQWGYFLVGLVFASAFYLAFARPRVRANEDGVEVRNFVGTRFYPWSVIYGLNFPQGSKFARLELPEFEYVPLWAIQAGDSARSISAIEDFRILESQFMPED</sequence>
<proteinExistence type="predicted"/>
<comment type="caution">
    <text evidence="2">The sequence shown here is derived from an EMBL/GenBank/DDBJ whole genome shotgun (WGS) entry which is preliminary data.</text>
</comment>
<dbReference type="EMBL" id="CADDAV010000018">
    <property type="protein sequence ID" value="CAB0606040.1"/>
    <property type="molecule type" value="Genomic_DNA"/>
</dbReference>
<dbReference type="RefSeq" id="WP_014316767.1">
    <property type="nucleotide sequence ID" value="NZ_CAJDYQ010000010.1"/>
</dbReference>
<dbReference type="GeneID" id="29422117"/>
<dbReference type="KEGG" id="cdip:ERS451417_01315"/>
<accession>A0A0D6GAT3</accession>
<dbReference type="AlphaFoldDB" id="A0A0D6GAT3"/>
<feature type="domain" description="Low molecular weight protein antigen 6 PH" evidence="1">
    <location>
        <begin position="107"/>
        <end position="176"/>
    </location>
</feature>